<comment type="caution">
    <text evidence="1">The sequence shown here is derived from an EMBL/GenBank/DDBJ whole genome shotgun (WGS) entry which is preliminary data.</text>
</comment>
<accession>A0A844YI78</accession>
<organism evidence="1 2">
    <name type="scientific">Qipengyuania oceanensis</name>
    <dbReference type="NCBI Taxonomy" id="1463597"/>
    <lineage>
        <taxon>Bacteria</taxon>
        <taxon>Pseudomonadati</taxon>
        <taxon>Pseudomonadota</taxon>
        <taxon>Alphaproteobacteria</taxon>
        <taxon>Sphingomonadales</taxon>
        <taxon>Erythrobacteraceae</taxon>
        <taxon>Qipengyuania</taxon>
    </lineage>
</organism>
<evidence type="ECO:0000313" key="1">
    <source>
        <dbReference type="EMBL" id="MXO62664.1"/>
    </source>
</evidence>
<name>A0A844YI78_9SPHN</name>
<dbReference type="OrthoDB" id="7582310at2"/>
<dbReference type="EMBL" id="WTYN01000001">
    <property type="protein sequence ID" value="MXO62664.1"/>
    <property type="molecule type" value="Genomic_DNA"/>
</dbReference>
<keyword evidence="2" id="KW-1185">Reference proteome</keyword>
<gene>
    <name evidence="1" type="ORF">GRI48_06530</name>
</gene>
<evidence type="ECO:0000313" key="2">
    <source>
        <dbReference type="Proteomes" id="UP000445582"/>
    </source>
</evidence>
<dbReference type="Proteomes" id="UP000445582">
    <property type="component" value="Unassembled WGS sequence"/>
</dbReference>
<dbReference type="RefSeq" id="WP_160673089.1">
    <property type="nucleotide sequence ID" value="NZ_WTYN01000001.1"/>
</dbReference>
<proteinExistence type="predicted"/>
<sequence>MIEILLALAAIAQQPAEAPAAQPVQGARLSIEAEAGLRCSAAFALVAYDQERGVASAQQWPAIDPRGREYFVRTMAKLMDETGVDREAAAELVRLEAQRLLDAGEVDAVMPACLTLLEASGIR</sequence>
<protein>
    <submittedName>
        <fullName evidence="1">Uncharacterized protein</fullName>
    </submittedName>
</protein>
<dbReference type="AlphaFoldDB" id="A0A844YI78"/>
<reference evidence="1 2" key="1">
    <citation type="submission" date="2019-12" db="EMBL/GenBank/DDBJ databases">
        <title>Genomic-based taxomic classification of the family Erythrobacteraceae.</title>
        <authorList>
            <person name="Xu L."/>
        </authorList>
    </citation>
    <scope>NUCLEOTIDE SEQUENCE [LARGE SCALE GENOMIC DNA]</scope>
    <source>
        <strain evidence="1 2">MCCC 1A09965</strain>
    </source>
</reference>